<reference evidence="9" key="1">
    <citation type="submission" date="2025-08" db="UniProtKB">
        <authorList>
            <consortium name="Ensembl"/>
        </authorList>
    </citation>
    <scope>IDENTIFICATION</scope>
</reference>
<dbReference type="InterPro" id="IPR050392">
    <property type="entry name" value="Collagen/C1q_domain"/>
</dbReference>
<dbReference type="InterPro" id="IPR001073">
    <property type="entry name" value="C1q_dom"/>
</dbReference>
<comment type="subcellular location">
    <subcellularLocation>
        <location evidence="1">Secreted</location>
        <location evidence="1">Extracellular space</location>
        <location evidence="1">Extracellular matrix</location>
    </subcellularLocation>
</comment>
<dbReference type="Proteomes" id="UP000694523">
    <property type="component" value="Unplaced"/>
</dbReference>
<keyword evidence="4 7" id="KW-0732">Signal</keyword>
<evidence type="ECO:0000256" key="1">
    <source>
        <dbReference type="ARBA" id="ARBA00004498"/>
    </source>
</evidence>
<dbReference type="InterPro" id="IPR008983">
    <property type="entry name" value="Tumour_necrosis_fac-like_dom"/>
</dbReference>
<evidence type="ECO:0000256" key="6">
    <source>
        <dbReference type="SAM" id="MobiDB-lite"/>
    </source>
</evidence>
<dbReference type="FunFam" id="2.60.120.40:FF:000001">
    <property type="entry name" value="Complement C1q B chain"/>
    <property type="match status" value="1"/>
</dbReference>
<dbReference type="SMART" id="SM00110">
    <property type="entry name" value="C1Q"/>
    <property type="match status" value="1"/>
</dbReference>
<evidence type="ECO:0000256" key="5">
    <source>
        <dbReference type="ARBA" id="ARBA00023119"/>
    </source>
</evidence>
<organism evidence="9 10">
    <name type="scientific">Neogobius melanostomus</name>
    <name type="common">round goby</name>
    <dbReference type="NCBI Taxonomy" id="47308"/>
    <lineage>
        <taxon>Eukaryota</taxon>
        <taxon>Metazoa</taxon>
        <taxon>Chordata</taxon>
        <taxon>Craniata</taxon>
        <taxon>Vertebrata</taxon>
        <taxon>Euteleostomi</taxon>
        <taxon>Actinopterygii</taxon>
        <taxon>Neopterygii</taxon>
        <taxon>Teleostei</taxon>
        <taxon>Neoteleostei</taxon>
        <taxon>Acanthomorphata</taxon>
        <taxon>Gobiaria</taxon>
        <taxon>Gobiiformes</taxon>
        <taxon>Gobioidei</taxon>
        <taxon>Gobiidae</taxon>
        <taxon>Benthophilinae</taxon>
        <taxon>Neogobiini</taxon>
        <taxon>Neogobius</taxon>
    </lineage>
</organism>
<dbReference type="InterPro" id="IPR008160">
    <property type="entry name" value="Collagen"/>
</dbReference>
<accession>A0A8C6WSC3</accession>
<evidence type="ECO:0000259" key="8">
    <source>
        <dbReference type="PROSITE" id="PS50871"/>
    </source>
</evidence>
<evidence type="ECO:0000256" key="7">
    <source>
        <dbReference type="SAM" id="SignalP"/>
    </source>
</evidence>
<keyword evidence="2" id="KW-0964">Secreted</keyword>
<feature type="domain" description="C1q" evidence="8">
    <location>
        <begin position="148"/>
        <end position="284"/>
    </location>
</feature>
<dbReference type="PRINTS" id="PR00007">
    <property type="entry name" value="COMPLEMNTC1Q"/>
</dbReference>
<sequence>MNNIEHIWDYMWRLVTVACLCCCVSSQLQEHRVKKAPRLVCNSVPGPPGFPGKPGPGGPPGAPGPVGIPGRDGRDGRKGEKGEKGDIGQSWPPGKAGERGNPGPPGKQGPIGDKGEVGAPGGLGRDGQKGDKGERGARGTGGTCKCGSLLPKSAFSVGISSSYPVEKMPIKFDKILFDEGGHYNPETGKFICAFPGIYYFSYDITLANKHLAIALVQNGQYQIKTFDANTGNHDVASGSTVMYLNPEDEVWLEIFYTDQNGLFTDAGQADSLFSGFLLYADTNYFDTLAEDYE</sequence>
<dbReference type="PROSITE" id="PS50871">
    <property type="entry name" value="C1Q"/>
    <property type="match status" value="1"/>
</dbReference>
<protein>
    <submittedName>
        <fullName evidence="9">C1q and TNF related 7</fullName>
    </submittedName>
</protein>
<evidence type="ECO:0000256" key="4">
    <source>
        <dbReference type="ARBA" id="ARBA00022729"/>
    </source>
</evidence>
<dbReference type="Ensembl" id="ENSNMLT00000031304.1">
    <property type="protein sequence ID" value="ENSNMLP00000028024.1"/>
    <property type="gene ID" value="ENSNMLG00000017850.1"/>
</dbReference>
<keyword evidence="10" id="KW-1185">Reference proteome</keyword>
<reference evidence="9" key="2">
    <citation type="submission" date="2025-09" db="UniProtKB">
        <authorList>
            <consortium name="Ensembl"/>
        </authorList>
    </citation>
    <scope>IDENTIFICATION</scope>
</reference>
<dbReference type="AlphaFoldDB" id="A0A8C6WSC3"/>
<feature type="region of interest" description="Disordered" evidence="6">
    <location>
        <begin position="50"/>
        <end position="143"/>
    </location>
</feature>
<feature type="signal peptide" evidence="7">
    <location>
        <begin position="1"/>
        <end position="26"/>
    </location>
</feature>
<evidence type="ECO:0000256" key="2">
    <source>
        <dbReference type="ARBA" id="ARBA00022525"/>
    </source>
</evidence>
<dbReference type="SUPFAM" id="SSF49842">
    <property type="entry name" value="TNF-like"/>
    <property type="match status" value="1"/>
</dbReference>
<proteinExistence type="predicted"/>
<name>A0A8C6WSC3_9GOBI</name>
<dbReference type="PANTHER" id="PTHR15427">
    <property type="entry name" value="EMILIN ELASTIN MICROFIBRIL INTERFACE-LOCATED PROTEIN ELASTIN MICROFIBRIL INTERFACER"/>
    <property type="match status" value="1"/>
</dbReference>
<feature type="compositionally biased region" description="Basic and acidic residues" evidence="6">
    <location>
        <begin position="126"/>
        <end position="137"/>
    </location>
</feature>
<feature type="chain" id="PRO_5034258170" evidence="7">
    <location>
        <begin position="27"/>
        <end position="293"/>
    </location>
</feature>
<dbReference type="Pfam" id="PF00386">
    <property type="entry name" value="C1q"/>
    <property type="match status" value="1"/>
</dbReference>
<evidence type="ECO:0000313" key="9">
    <source>
        <dbReference type="Ensembl" id="ENSNMLP00000028024.1"/>
    </source>
</evidence>
<feature type="compositionally biased region" description="Pro residues" evidence="6">
    <location>
        <begin position="50"/>
        <end position="63"/>
    </location>
</feature>
<keyword evidence="3" id="KW-0272">Extracellular matrix</keyword>
<keyword evidence="5" id="KW-0176">Collagen</keyword>
<dbReference type="GO" id="GO:0005581">
    <property type="term" value="C:collagen trimer"/>
    <property type="evidence" value="ECO:0007669"/>
    <property type="project" value="UniProtKB-KW"/>
</dbReference>
<dbReference type="Gene3D" id="2.60.120.40">
    <property type="match status" value="1"/>
</dbReference>
<dbReference type="PANTHER" id="PTHR15427:SF24">
    <property type="entry name" value="COMPLEMENT C1Q TUMOR NECROSIS FACTOR-RELATED PROTEIN 7"/>
    <property type="match status" value="1"/>
</dbReference>
<feature type="compositionally biased region" description="Basic and acidic residues" evidence="6">
    <location>
        <begin position="71"/>
        <end position="86"/>
    </location>
</feature>
<dbReference type="Pfam" id="PF01391">
    <property type="entry name" value="Collagen"/>
    <property type="match status" value="1"/>
</dbReference>
<evidence type="ECO:0000256" key="3">
    <source>
        <dbReference type="ARBA" id="ARBA00022530"/>
    </source>
</evidence>
<evidence type="ECO:0000313" key="10">
    <source>
        <dbReference type="Proteomes" id="UP000694523"/>
    </source>
</evidence>